<dbReference type="AlphaFoldDB" id="A0A7J7LWA6"/>
<protein>
    <submittedName>
        <fullName evidence="1">Uncharacterized protein</fullName>
    </submittedName>
</protein>
<sequence length="78" mass="8659">MVLSQIPSSVLSASDLFKEDIIINLSSSEIKVSAPTMTIVVLCRYISAERCNEALDILQSGACLQLKHDQVCMFTYYL</sequence>
<dbReference type="OrthoDB" id="10252405at2759"/>
<keyword evidence="3" id="KW-1185">Reference proteome</keyword>
<dbReference type="EMBL" id="JACGCM010001948">
    <property type="protein sequence ID" value="KAF6146936.1"/>
    <property type="molecule type" value="Genomic_DNA"/>
</dbReference>
<gene>
    <name evidence="2" type="ORF">GIB67_002445</name>
    <name evidence="1" type="ORF">GIB67_036655</name>
</gene>
<evidence type="ECO:0000313" key="1">
    <source>
        <dbReference type="EMBL" id="KAF6146936.1"/>
    </source>
</evidence>
<comment type="caution">
    <text evidence="1">The sequence shown here is derived from an EMBL/GenBank/DDBJ whole genome shotgun (WGS) entry which is preliminary data.</text>
</comment>
<evidence type="ECO:0000313" key="3">
    <source>
        <dbReference type="Proteomes" id="UP000541444"/>
    </source>
</evidence>
<name>A0A7J7LWA6_9MAGN</name>
<dbReference type="EMBL" id="JACGCM010000835">
    <property type="protein sequence ID" value="KAF6165623.1"/>
    <property type="molecule type" value="Genomic_DNA"/>
</dbReference>
<proteinExistence type="predicted"/>
<accession>A0A7J7LWA6</accession>
<organism evidence="1 3">
    <name type="scientific">Kingdonia uniflora</name>
    <dbReference type="NCBI Taxonomy" id="39325"/>
    <lineage>
        <taxon>Eukaryota</taxon>
        <taxon>Viridiplantae</taxon>
        <taxon>Streptophyta</taxon>
        <taxon>Embryophyta</taxon>
        <taxon>Tracheophyta</taxon>
        <taxon>Spermatophyta</taxon>
        <taxon>Magnoliopsida</taxon>
        <taxon>Ranunculales</taxon>
        <taxon>Circaeasteraceae</taxon>
        <taxon>Kingdonia</taxon>
    </lineage>
</organism>
<evidence type="ECO:0000313" key="2">
    <source>
        <dbReference type="EMBL" id="KAF6165623.1"/>
    </source>
</evidence>
<dbReference type="Proteomes" id="UP000541444">
    <property type="component" value="Unassembled WGS sequence"/>
</dbReference>
<reference evidence="1 3" key="1">
    <citation type="journal article" date="2020" name="IScience">
        <title>Genome Sequencing of the Endangered Kingdonia uniflora (Circaeasteraceae, Ranunculales) Reveals Potential Mechanisms of Evolutionary Specialization.</title>
        <authorList>
            <person name="Sun Y."/>
            <person name="Deng T."/>
            <person name="Zhang A."/>
            <person name="Moore M.J."/>
            <person name="Landis J.B."/>
            <person name="Lin N."/>
            <person name="Zhang H."/>
            <person name="Zhang X."/>
            <person name="Huang J."/>
            <person name="Zhang X."/>
            <person name="Sun H."/>
            <person name="Wang H."/>
        </authorList>
    </citation>
    <scope>NUCLEOTIDE SEQUENCE [LARGE SCALE GENOMIC DNA]</scope>
    <source>
        <strain evidence="1">TB1705</strain>
        <tissue evidence="1">Leaf</tissue>
    </source>
</reference>